<dbReference type="InterPro" id="IPR036984">
    <property type="entry name" value="NrpR_dom_sf"/>
</dbReference>
<dbReference type="InterPro" id="IPR038982">
    <property type="entry name" value="NrpR"/>
</dbReference>
<reference evidence="3 4" key="1">
    <citation type="submission" date="2017-05" db="EMBL/GenBank/DDBJ databases">
        <title>Host range expansion of the Methanosphaera genus to humans and monogastric animals involves recent and extensive reduction in genome content.</title>
        <authorList>
            <person name="Hoedt E.C."/>
            <person name="Volmer J.G."/>
            <person name="Parks D.H."/>
            <person name="Rosewarne C.P."/>
            <person name="Denman S.E."/>
            <person name="Mcsweeney C.S."/>
            <person name="O Cuiv P."/>
            <person name="Hugenholtz P."/>
            <person name="Tyson G.W."/>
            <person name="Morrison M."/>
        </authorList>
    </citation>
    <scope>NUCLEOTIDE SEQUENCE [LARGE SCALE GENOMIC DNA]</scope>
    <source>
        <strain evidence="3 4">PA5</strain>
    </source>
</reference>
<dbReference type="InterPro" id="IPR013668">
    <property type="entry name" value="RNase_R_HTH_12"/>
</dbReference>
<dbReference type="Pfam" id="PF08461">
    <property type="entry name" value="WHD_RNase_R"/>
    <property type="match status" value="1"/>
</dbReference>
<name>A0A328Q605_9EURY</name>
<dbReference type="GeneID" id="3855493"/>
<protein>
    <submittedName>
        <fullName evidence="3">Uncharacterized protein</fullName>
    </submittedName>
</protein>
<gene>
    <name evidence="3" type="ORF">CA615_01195</name>
</gene>
<dbReference type="PANTHER" id="PTHR41964">
    <property type="entry name" value="GLOBAL NITROGEN REGULATOR NRPR"/>
    <property type="match status" value="1"/>
</dbReference>
<accession>A0A328Q605</accession>
<dbReference type="Proteomes" id="UP000248557">
    <property type="component" value="Unassembled WGS sequence"/>
</dbReference>
<sequence length="553" mass="61223">MKMMEILRILYSKNEILGAKIISQELEKRGYSLGERAVRYHMHILDEKGFTEKVGYKGRQITKKGIDELKKGLIFDQVDFTFSRFQEKMYNVSLDYKKATGSVIVNISSINDLDSSKIITDVFKEGLSVSKHYNIVEKDDKTYIETVCGTTIDGVFQQQGIITKPLYGGLLKVEDYVPINFTEQIAYENTSITPLEAFTGHDNTSVIDVINNGTGVIPANFRIIPEVKKQHALAILDNLKTIGIGGVIHIGNPGEAVLGIPVPEGMVGIAVVGGVTPLCAAREEGYDLSIKLADGYAEYSNMINSSIAKNFPLKPVTYNNTTPVSFVLNKIYNLLSTVNFDIESGEGDVIVNVSFVDRNNLDTSLEILSKMYKSKPEFCIGNRYSLVDGPDNKVGIATICSLTIDGILTKHGISSFPKYSGILDIYGNSRRFIELISYKGSSVDPHEIFINKNMCELNVSGDSCKILASVHSVPYIARDKTVDILDKLGEYGFEVLNIGKPNEYTYNAKIEKYHFGYVLAGGLNPIAAIKKEGIPTDVKSIETMKNFNSFEEF</sequence>
<organism evidence="3 4">
    <name type="scientific">Methanosphaera stadtmanae</name>
    <dbReference type="NCBI Taxonomy" id="2317"/>
    <lineage>
        <taxon>Archaea</taxon>
        <taxon>Methanobacteriati</taxon>
        <taxon>Methanobacteriota</taxon>
        <taxon>Methanomada group</taxon>
        <taxon>Methanobacteria</taxon>
        <taxon>Methanobacteriales</taxon>
        <taxon>Methanobacteriaceae</taxon>
        <taxon>Methanosphaera</taxon>
    </lineage>
</organism>
<dbReference type="EMBL" id="NGJK01000015">
    <property type="protein sequence ID" value="RAP03605.1"/>
    <property type="molecule type" value="Genomic_DNA"/>
</dbReference>
<evidence type="ECO:0000313" key="4">
    <source>
        <dbReference type="Proteomes" id="UP000248557"/>
    </source>
</evidence>
<feature type="domain" description="NrpR regulatory" evidence="1">
    <location>
        <begin position="78"/>
        <end position="302"/>
    </location>
</feature>
<dbReference type="OMA" id="HEVFFNK"/>
<dbReference type="Pfam" id="PF01995">
    <property type="entry name" value="NRD1_2"/>
    <property type="match status" value="2"/>
</dbReference>
<dbReference type="PANTHER" id="PTHR41964:SF1">
    <property type="entry name" value="GLOBAL NITROGEN REGULATOR NRPR"/>
    <property type="match status" value="1"/>
</dbReference>
<feature type="domain" description="NrpR regulatory" evidence="1">
    <location>
        <begin position="324"/>
        <end position="551"/>
    </location>
</feature>
<feature type="domain" description="Ribonuclease R winged-helix" evidence="2">
    <location>
        <begin position="4"/>
        <end position="69"/>
    </location>
</feature>
<evidence type="ECO:0000259" key="1">
    <source>
        <dbReference type="Pfam" id="PF01995"/>
    </source>
</evidence>
<proteinExistence type="predicted"/>
<dbReference type="InterPro" id="IPR002846">
    <property type="entry name" value="NRD"/>
</dbReference>
<dbReference type="RefSeq" id="WP_011405850.1">
    <property type="nucleotide sequence ID" value="NZ_CATZNA010000130.1"/>
</dbReference>
<evidence type="ECO:0000313" key="3">
    <source>
        <dbReference type="EMBL" id="RAP03605.1"/>
    </source>
</evidence>
<comment type="caution">
    <text evidence="3">The sequence shown here is derived from an EMBL/GenBank/DDBJ whole genome shotgun (WGS) entry which is preliminary data.</text>
</comment>
<evidence type="ECO:0000259" key="2">
    <source>
        <dbReference type="Pfam" id="PF08461"/>
    </source>
</evidence>
<dbReference type="AlphaFoldDB" id="A0A328Q605"/>
<dbReference type="Gene3D" id="3.30.70.1360">
    <property type="entry name" value="mj0159-like"/>
    <property type="match status" value="4"/>
</dbReference>